<evidence type="ECO:0000256" key="13">
    <source>
        <dbReference type="PIRSR" id="PIRSR000239-1"/>
    </source>
</evidence>
<evidence type="ECO:0000256" key="3">
    <source>
        <dbReference type="ARBA" id="ARBA00013017"/>
    </source>
</evidence>
<dbReference type="RefSeq" id="WP_188447112.1">
    <property type="nucleotide sequence ID" value="NZ_BMFO01000001.1"/>
</dbReference>
<dbReference type="GO" id="GO:0008379">
    <property type="term" value="F:thioredoxin peroxidase activity"/>
    <property type="evidence" value="ECO:0007669"/>
    <property type="project" value="TreeGrafter"/>
</dbReference>
<comment type="catalytic activity">
    <reaction evidence="12">
        <text>a hydroperoxide + [thioredoxin]-dithiol = an alcohol + [thioredoxin]-disulfide + H2O</text>
        <dbReference type="Rhea" id="RHEA:62620"/>
        <dbReference type="Rhea" id="RHEA-COMP:10698"/>
        <dbReference type="Rhea" id="RHEA-COMP:10700"/>
        <dbReference type="ChEBI" id="CHEBI:15377"/>
        <dbReference type="ChEBI" id="CHEBI:29950"/>
        <dbReference type="ChEBI" id="CHEBI:30879"/>
        <dbReference type="ChEBI" id="CHEBI:35924"/>
        <dbReference type="ChEBI" id="CHEBI:50058"/>
        <dbReference type="EC" id="1.11.1.24"/>
    </reaction>
</comment>
<dbReference type="EMBL" id="BMFO01000001">
    <property type="protein sequence ID" value="GGF84777.1"/>
    <property type="molecule type" value="Genomic_DNA"/>
</dbReference>
<evidence type="ECO:0000256" key="11">
    <source>
        <dbReference type="ARBA" id="ARBA00042639"/>
    </source>
</evidence>
<dbReference type="GO" id="GO:0045454">
    <property type="term" value="P:cell redox homeostasis"/>
    <property type="evidence" value="ECO:0007669"/>
    <property type="project" value="TreeGrafter"/>
</dbReference>
<evidence type="ECO:0000256" key="2">
    <source>
        <dbReference type="ARBA" id="ARBA00011245"/>
    </source>
</evidence>
<keyword evidence="5" id="KW-0049">Antioxidant</keyword>
<keyword evidence="17" id="KW-1185">Reference proteome</keyword>
<comment type="similarity">
    <text evidence="10">Belongs to the peroxiredoxin family. BCP/PrxQ subfamily.</text>
</comment>
<dbReference type="PROSITE" id="PS51352">
    <property type="entry name" value="THIOREDOXIN_2"/>
    <property type="match status" value="1"/>
</dbReference>
<evidence type="ECO:0000256" key="1">
    <source>
        <dbReference type="ARBA" id="ARBA00003330"/>
    </source>
</evidence>
<evidence type="ECO:0000256" key="9">
    <source>
        <dbReference type="ARBA" id="ARBA00032824"/>
    </source>
</evidence>
<keyword evidence="6" id="KW-0560">Oxidoreductase</keyword>
<feature type="compositionally biased region" description="Basic residues" evidence="14">
    <location>
        <begin position="177"/>
        <end position="206"/>
    </location>
</feature>
<organism evidence="16 17">
    <name type="scientific">Arenimonas maotaiensis</name>
    <dbReference type="NCBI Taxonomy" id="1446479"/>
    <lineage>
        <taxon>Bacteria</taxon>
        <taxon>Pseudomonadati</taxon>
        <taxon>Pseudomonadota</taxon>
        <taxon>Gammaproteobacteria</taxon>
        <taxon>Lysobacterales</taxon>
        <taxon>Lysobacteraceae</taxon>
        <taxon>Arenimonas</taxon>
    </lineage>
</organism>
<evidence type="ECO:0000256" key="7">
    <source>
        <dbReference type="ARBA" id="ARBA00023157"/>
    </source>
</evidence>
<sequence length="206" mass="21868">MLAIGDTAPAFTLPDQSGAALDAKSLKGQRYLVYFYPKDSTPGCTMQACGLQSDLAQFNGLGIRVLGVSMDSVASHKKFADKYGLRFSLLADTERKLIEAYGVWVEKSMYGKRYMGISRSSFLVGANGKIEQVWEKANTKTHAQDVLAFVNGGAAAPAAKKAPVTKAAAKPAPAKKAVVKKAPAKKAATKKAPAKKTAAKKTAKKK</sequence>
<feature type="active site" description="Cysteine sulfenic acid (-SOH) intermediate; for peroxidase activity" evidence="13">
    <location>
        <position position="44"/>
    </location>
</feature>
<gene>
    <name evidence="16" type="ORF">GCM10010960_03510</name>
</gene>
<keyword evidence="7" id="KW-1015">Disulfide bond</keyword>
<feature type="region of interest" description="Disordered" evidence="14">
    <location>
        <begin position="162"/>
        <end position="206"/>
    </location>
</feature>
<dbReference type="GO" id="GO:0005737">
    <property type="term" value="C:cytoplasm"/>
    <property type="evidence" value="ECO:0007669"/>
    <property type="project" value="TreeGrafter"/>
</dbReference>
<keyword evidence="8" id="KW-0676">Redox-active center</keyword>
<dbReference type="CDD" id="cd03017">
    <property type="entry name" value="PRX_BCP"/>
    <property type="match status" value="1"/>
</dbReference>
<comment type="function">
    <text evidence="1">Thiol-specific peroxidase that catalyzes the reduction of hydrogen peroxide and organic hydroperoxides to water and alcohols, respectively. Plays a role in cell protection against oxidative stress by detoxifying peroxides and as sensor of hydrogen peroxide-mediated signaling events.</text>
</comment>
<dbReference type="PIRSF" id="PIRSF000239">
    <property type="entry name" value="AHPC"/>
    <property type="match status" value="1"/>
</dbReference>
<dbReference type="SUPFAM" id="SSF52833">
    <property type="entry name" value="Thioredoxin-like"/>
    <property type="match status" value="1"/>
</dbReference>
<accession>A0A917CE17</accession>
<evidence type="ECO:0000256" key="5">
    <source>
        <dbReference type="ARBA" id="ARBA00022862"/>
    </source>
</evidence>
<dbReference type="InterPro" id="IPR036249">
    <property type="entry name" value="Thioredoxin-like_sf"/>
</dbReference>
<reference evidence="16" key="2">
    <citation type="submission" date="2020-09" db="EMBL/GenBank/DDBJ databases">
        <authorList>
            <person name="Sun Q."/>
            <person name="Zhou Y."/>
        </authorList>
    </citation>
    <scope>NUCLEOTIDE SEQUENCE</scope>
    <source>
        <strain evidence="16">CGMCC 1.12726</strain>
    </source>
</reference>
<dbReference type="PANTHER" id="PTHR42801">
    <property type="entry name" value="THIOREDOXIN-DEPENDENT PEROXIDE REDUCTASE"/>
    <property type="match status" value="1"/>
</dbReference>
<evidence type="ECO:0000313" key="17">
    <source>
        <dbReference type="Proteomes" id="UP000632858"/>
    </source>
</evidence>
<protein>
    <recommendedName>
        <fullName evidence="3">thioredoxin-dependent peroxiredoxin</fullName>
        <ecNumber evidence="3">1.11.1.24</ecNumber>
    </recommendedName>
    <alternativeName>
        <fullName evidence="9">Thioredoxin peroxidase</fullName>
    </alternativeName>
    <alternativeName>
        <fullName evidence="11">Thioredoxin-dependent peroxiredoxin Bcp</fullName>
    </alternativeName>
</protein>
<feature type="compositionally biased region" description="Low complexity" evidence="14">
    <location>
        <begin position="162"/>
        <end position="176"/>
    </location>
</feature>
<dbReference type="GO" id="GO:0034599">
    <property type="term" value="P:cellular response to oxidative stress"/>
    <property type="evidence" value="ECO:0007669"/>
    <property type="project" value="TreeGrafter"/>
</dbReference>
<dbReference type="AlphaFoldDB" id="A0A917CE17"/>
<dbReference type="PANTHER" id="PTHR42801:SF4">
    <property type="entry name" value="AHPC_TSA FAMILY PROTEIN"/>
    <property type="match status" value="1"/>
</dbReference>
<reference evidence="16" key="1">
    <citation type="journal article" date="2014" name="Int. J. Syst. Evol. Microbiol.">
        <title>Complete genome sequence of Corynebacterium casei LMG S-19264T (=DSM 44701T), isolated from a smear-ripened cheese.</title>
        <authorList>
            <consortium name="US DOE Joint Genome Institute (JGI-PGF)"/>
            <person name="Walter F."/>
            <person name="Albersmeier A."/>
            <person name="Kalinowski J."/>
            <person name="Ruckert C."/>
        </authorList>
    </citation>
    <scope>NUCLEOTIDE SEQUENCE</scope>
    <source>
        <strain evidence="16">CGMCC 1.12726</strain>
    </source>
</reference>
<dbReference type="Proteomes" id="UP000632858">
    <property type="component" value="Unassembled WGS sequence"/>
</dbReference>
<proteinExistence type="inferred from homology"/>
<dbReference type="InterPro" id="IPR024706">
    <property type="entry name" value="Peroxiredoxin_AhpC-typ"/>
</dbReference>
<dbReference type="FunFam" id="3.40.30.10:FF:000007">
    <property type="entry name" value="Thioredoxin-dependent thiol peroxidase"/>
    <property type="match status" value="1"/>
</dbReference>
<dbReference type="Gene3D" id="3.40.30.10">
    <property type="entry name" value="Glutaredoxin"/>
    <property type="match status" value="1"/>
</dbReference>
<dbReference type="NCBIfam" id="NF006960">
    <property type="entry name" value="PRK09437.1"/>
    <property type="match status" value="1"/>
</dbReference>
<dbReference type="EC" id="1.11.1.24" evidence="3"/>
<evidence type="ECO:0000256" key="14">
    <source>
        <dbReference type="SAM" id="MobiDB-lite"/>
    </source>
</evidence>
<dbReference type="InterPro" id="IPR013766">
    <property type="entry name" value="Thioredoxin_domain"/>
</dbReference>
<dbReference type="InterPro" id="IPR050924">
    <property type="entry name" value="Peroxiredoxin_BCP/PrxQ"/>
</dbReference>
<evidence type="ECO:0000313" key="16">
    <source>
        <dbReference type="EMBL" id="GGF84777.1"/>
    </source>
</evidence>
<evidence type="ECO:0000259" key="15">
    <source>
        <dbReference type="PROSITE" id="PS51352"/>
    </source>
</evidence>
<feature type="domain" description="Thioredoxin" evidence="15">
    <location>
        <begin position="2"/>
        <end position="155"/>
    </location>
</feature>
<comment type="subunit">
    <text evidence="2">Monomer.</text>
</comment>
<evidence type="ECO:0000256" key="4">
    <source>
        <dbReference type="ARBA" id="ARBA00022559"/>
    </source>
</evidence>
<comment type="caution">
    <text evidence="16">The sequence shown here is derived from an EMBL/GenBank/DDBJ whole genome shotgun (WGS) entry which is preliminary data.</text>
</comment>
<evidence type="ECO:0000256" key="6">
    <source>
        <dbReference type="ARBA" id="ARBA00023002"/>
    </source>
</evidence>
<dbReference type="InterPro" id="IPR000866">
    <property type="entry name" value="AhpC/TSA"/>
</dbReference>
<keyword evidence="4" id="KW-0575">Peroxidase</keyword>
<dbReference type="Pfam" id="PF00578">
    <property type="entry name" value="AhpC-TSA"/>
    <property type="match status" value="1"/>
</dbReference>
<evidence type="ECO:0000256" key="8">
    <source>
        <dbReference type="ARBA" id="ARBA00023284"/>
    </source>
</evidence>
<evidence type="ECO:0000256" key="10">
    <source>
        <dbReference type="ARBA" id="ARBA00038489"/>
    </source>
</evidence>
<name>A0A917CE17_9GAMM</name>
<evidence type="ECO:0000256" key="12">
    <source>
        <dbReference type="ARBA" id="ARBA00049091"/>
    </source>
</evidence>